<proteinExistence type="predicted"/>
<sequence>MTLADIADQYHDRFQDKYGNRLLPGHHKALNAIRHCRTPAAGMTLLECNDCQRRDHRPMSCGHRSCNRCQNTDTSEWLERQRQKLLPVEYFMVTFTLPAQLRQLAWQNQTTVYDLLFTEAAETLKTFGHNHKGLNARLGMTGVLHTHSRQLNYHPHVHFVVPGGGINTQRRQWRKLKGKYLFNSSNLAKVFRARLLKALDEAGLLTAKLKKSLPKTWVVNCQHTGKGEPALKYLSRYLYRGVISDRQIVASQNGKVTFTYRNSKSGTTEYRTLQGEDFLWLVLQHVLPKGLRRVRDYGFLHCRCRKLLRLVQLILQVIIKPATPVIRPKHTCQHCGSDMRAIAFRLMRPT</sequence>
<reference evidence="3" key="1">
    <citation type="submission" date="2022-10" db="EMBL/GenBank/DDBJ databases">
        <title>Completed Genome Sequence of two octocoral isolated bacterium, Endozoicomonas euniceicola EF212T and Endozoicomonas gorgoniicola PS125T.</title>
        <authorList>
            <person name="Chiou Y.-J."/>
            <person name="Chen Y.-H."/>
        </authorList>
    </citation>
    <scope>NUCLEOTIDE SEQUENCE</scope>
    <source>
        <strain evidence="3">EF212</strain>
    </source>
</reference>
<dbReference type="InterPro" id="IPR007069">
    <property type="entry name" value="Transposase_32"/>
</dbReference>
<evidence type="ECO:0000259" key="2">
    <source>
        <dbReference type="Pfam" id="PF14319"/>
    </source>
</evidence>
<dbReference type="EMBL" id="CP103300">
    <property type="protein sequence ID" value="UYM16570.1"/>
    <property type="molecule type" value="Genomic_DNA"/>
</dbReference>
<dbReference type="Pfam" id="PF04986">
    <property type="entry name" value="Y2_Tnp"/>
    <property type="match status" value="1"/>
</dbReference>
<dbReference type="InterPro" id="IPR026889">
    <property type="entry name" value="Zn_Tnp"/>
</dbReference>
<gene>
    <name evidence="3" type="ORF">NX720_01135</name>
</gene>
<evidence type="ECO:0000259" key="1">
    <source>
        <dbReference type="Pfam" id="PF04986"/>
    </source>
</evidence>
<dbReference type="NCBIfam" id="NF033538">
    <property type="entry name" value="transpos_IS91"/>
    <property type="match status" value="1"/>
</dbReference>
<dbReference type="Proteomes" id="UP001163255">
    <property type="component" value="Chromosome"/>
</dbReference>
<dbReference type="PANTHER" id="PTHR37023:SF1">
    <property type="entry name" value="ISSOD25 TRANSPOSASE TNPA_ISSOD25"/>
    <property type="match status" value="1"/>
</dbReference>
<dbReference type="RefSeq" id="WP_262598863.1">
    <property type="nucleotide sequence ID" value="NZ_CP103300.1"/>
</dbReference>
<feature type="domain" description="Transposase IS801/IS1294" evidence="1">
    <location>
        <begin position="139"/>
        <end position="304"/>
    </location>
</feature>
<name>A0ABY6GUX3_9GAMM</name>
<dbReference type="Pfam" id="PF14319">
    <property type="entry name" value="Zn_Tnp_IS91"/>
    <property type="match status" value="1"/>
</dbReference>
<dbReference type="PANTHER" id="PTHR37023">
    <property type="entry name" value="TRANSPOSASE"/>
    <property type="match status" value="1"/>
</dbReference>
<evidence type="ECO:0000313" key="3">
    <source>
        <dbReference type="EMBL" id="UYM16570.1"/>
    </source>
</evidence>
<dbReference type="InterPro" id="IPR054832">
    <property type="entry name" value="transpos_IS91"/>
</dbReference>
<organism evidence="3 4">
    <name type="scientific">Endozoicomonas euniceicola</name>
    <dbReference type="NCBI Taxonomy" id="1234143"/>
    <lineage>
        <taxon>Bacteria</taxon>
        <taxon>Pseudomonadati</taxon>
        <taxon>Pseudomonadota</taxon>
        <taxon>Gammaproteobacteria</taxon>
        <taxon>Oceanospirillales</taxon>
        <taxon>Endozoicomonadaceae</taxon>
        <taxon>Endozoicomonas</taxon>
    </lineage>
</organism>
<evidence type="ECO:0000313" key="4">
    <source>
        <dbReference type="Proteomes" id="UP001163255"/>
    </source>
</evidence>
<accession>A0ABY6GUX3</accession>
<keyword evidence="4" id="KW-1185">Reference proteome</keyword>
<protein>
    <submittedName>
        <fullName evidence="3">IS91 family transposase</fullName>
    </submittedName>
</protein>
<feature type="domain" description="Transposase zinc-binding" evidence="2">
    <location>
        <begin position="7"/>
        <end position="97"/>
    </location>
</feature>